<evidence type="ECO:0000313" key="8">
    <source>
        <dbReference type="EMBL" id="EFE38561.1"/>
    </source>
</evidence>
<evidence type="ECO:0000256" key="1">
    <source>
        <dbReference type="ARBA" id="ARBA00007572"/>
    </source>
</evidence>
<dbReference type="PROSITE" id="PS50160">
    <property type="entry name" value="DNA_LIGASE_A3"/>
    <property type="match status" value="1"/>
</dbReference>
<dbReference type="RefSeq" id="XP_003019206.1">
    <property type="nucleotide sequence ID" value="XM_003019160.1"/>
</dbReference>
<dbReference type="Gene3D" id="2.40.50.140">
    <property type="entry name" value="Nucleic acid-binding proteins"/>
    <property type="match status" value="1"/>
</dbReference>
<dbReference type="EMBL" id="ACYE01000388">
    <property type="protein sequence ID" value="EFE38561.1"/>
    <property type="molecule type" value="Genomic_DNA"/>
</dbReference>
<dbReference type="InterPro" id="IPR036599">
    <property type="entry name" value="DNA_ligase_N_sf"/>
</dbReference>
<keyword evidence="4" id="KW-0067">ATP-binding</keyword>
<evidence type="ECO:0000256" key="2">
    <source>
        <dbReference type="ARBA" id="ARBA00022598"/>
    </source>
</evidence>
<name>D4DHU8_TRIVH</name>
<dbReference type="OrthoDB" id="2160351at2759"/>
<sequence length="1076" mass="121585">MGFNFSYICDLLSSLDANRTIKATTTGKSRDPDVATVTNWFRVHEKKIHGGDTDYVAFLSCLFPELRPDRVHGFKEPALVKIIGRCLLLGATRWRELEAWKTPGRGDLAECVERVMADAENELLKDSPVTVEEIDSALTKIASRCRFSAPDVRHQRTAIQVDEALKPIFRRLTSRDAKWFTRLLLREYTPVNIPQRLSLRKFHFMLPALLSVQSSLKGALEAMDRGPVKKFPPCPDPEYGRTLMELAIPHLAPQVGVKVGRPEYYKARNLRHCCRMADKRLMSIERKYDGEYCQVHIDLEMGPKCIRIFSKSGKDSTVDRKNIHTAIKDSLRIRKPGCRFSKRCILEGELLVWSDITNDILPFHHLRRHIMRAGTYIGTESDSPPDPREHLYIIFFDLLLLDDNVALSKPYGERRALLKEVVNPIHGLAGVATQFDIDFSVPSAYEHLKEEFALVSAQKWEGLVLKGVNEPYFRTFSQDTREFSCCWMKFKKESIPGLGDIADFILLGGRYDSRDAAALSHIKGLSWTSFFVGCLDDDVDLLSPKPAFRVIDILNKQNINTNLFQTLNQLGKFQACDSDSDDVPFSFRVDQVRIPEIQTVFRIPFVVEMTGFGFDKPQGVRYYSLRFPRIVKIHSDRDYEAAVSFRDLQELARIANAVPVEELSQEVAELAEKLDPVDKKPEYIVDHSENSATTVTASSAANSSQPLFAENNSIDQQRPNQVAVVKATSHKSEQELSLRTQRGSSTINCVNTQENSNETVSNLVCILPDTTETFGEPLHSKKSPGRELADITNPSEDNSTLFPRNDSCHNKSQPVKRVPFYENMQPNASFPSDRFPMDPAPQRALSFQSYHSHNSNDKCSLETTLTRSSSDISGRNNRPNAMKGSPILKLPVFLGSSLSDTTISLLRRYIPSCRSSIAPSSIPRWLTSLVSSENSSVVPSLYGIILVDSNTRHSSKVAAELRQVGRALTSLQQQNKLPNTGKIIFMHWKVVGQEFNAAKAGESLFDRWQRFGKDVIDVCIKWGHEESPECENRQDQRLPNSSLGSQSEKLPKNICCRRDWTEILPLLQPNTLRKST</sequence>
<dbReference type="Gene3D" id="3.30.470.30">
    <property type="entry name" value="DNA ligase/mRNA capping enzyme"/>
    <property type="match status" value="1"/>
</dbReference>
<dbReference type="Pfam" id="PF01068">
    <property type="entry name" value="DNA_ligase_A_M"/>
    <property type="match status" value="1"/>
</dbReference>
<dbReference type="InterPro" id="IPR012340">
    <property type="entry name" value="NA-bd_OB-fold"/>
</dbReference>
<proteinExistence type="inferred from homology"/>
<dbReference type="Proteomes" id="UP000008383">
    <property type="component" value="Unassembled WGS sequence"/>
</dbReference>
<comment type="similarity">
    <text evidence="1">Belongs to the ATP-dependent DNA ligase family.</text>
</comment>
<evidence type="ECO:0000256" key="4">
    <source>
        <dbReference type="ARBA" id="ARBA00022840"/>
    </source>
</evidence>
<dbReference type="CDD" id="cd08039">
    <property type="entry name" value="Adenylation_DNA_ligase_Fungal"/>
    <property type="match status" value="1"/>
</dbReference>
<dbReference type="GO" id="GO:0006310">
    <property type="term" value="P:DNA recombination"/>
    <property type="evidence" value="ECO:0007669"/>
    <property type="project" value="InterPro"/>
</dbReference>
<evidence type="ECO:0000256" key="6">
    <source>
        <dbReference type="SAM" id="MobiDB-lite"/>
    </source>
</evidence>
<dbReference type="Pfam" id="PF04675">
    <property type="entry name" value="DNA_ligase_A_N"/>
    <property type="match status" value="1"/>
</dbReference>
<dbReference type="GO" id="GO:0003910">
    <property type="term" value="F:DNA ligase (ATP) activity"/>
    <property type="evidence" value="ECO:0007669"/>
    <property type="project" value="InterPro"/>
</dbReference>
<comment type="caution">
    <text evidence="8">The sequence shown here is derived from an EMBL/GenBank/DDBJ whole genome shotgun (WGS) entry which is preliminary data.</text>
</comment>
<dbReference type="InterPro" id="IPR012310">
    <property type="entry name" value="DNA_ligase_ATP-dep_cent"/>
</dbReference>
<dbReference type="PANTHER" id="PTHR45997:SF2">
    <property type="entry name" value="ATP DEPENDENT DNA LIGASE DOMAIN PROTEIN (AFU_ORTHOLOGUE AFUA_5G02430)"/>
    <property type="match status" value="1"/>
</dbReference>
<keyword evidence="2 8" id="KW-0436">Ligase</keyword>
<evidence type="ECO:0000259" key="7">
    <source>
        <dbReference type="PROSITE" id="PS50160"/>
    </source>
</evidence>
<accession>D4DHU8</accession>
<protein>
    <submittedName>
        <fullName evidence="8">ATP dependent DNA ligase domain protein</fullName>
    </submittedName>
</protein>
<keyword evidence="5" id="KW-0539">Nucleus</keyword>
<keyword evidence="9" id="KW-1185">Reference proteome</keyword>
<evidence type="ECO:0000256" key="3">
    <source>
        <dbReference type="ARBA" id="ARBA00022741"/>
    </source>
</evidence>
<dbReference type="InterPro" id="IPR012308">
    <property type="entry name" value="DNA_ligase_ATP-dep_N"/>
</dbReference>
<dbReference type="SUPFAM" id="SSF56091">
    <property type="entry name" value="DNA ligase/mRNA capping enzyme, catalytic domain"/>
    <property type="match status" value="1"/>
</dbReference>
<dbReference type="GO" id="GO:0006303">
    <property type="term" value="P:double-strand break repair via nonhomologous end joining"/>
    <property type="evidence" value="ECO:0007669"/>
    <property type="project" value="TreeGrafter"/>
</dbReference>
<feature type="region of interest" description="Disordered" evidence="6">
    <location>
        <begin position="851"/>
        <end position="880"/>
    </location>
</feature>
<organism evidence="8 9">
    <name type="scientific">Trichophyton verrucosum (strain HKI 0517)</name>
    <dbReference type="NCBI Taxonomy" id="663202"/>
    <lineage>
        <taxon>Eukaryota</taxon>
        <taxon>Fungi</taxon>
        <taxon>Dikarya</taxon>
        <taxon>Ascomycota</taxon>
        <taxon>Pezizomycotina</taxon>
        <taxon>Eurotiomycetes</taxon>
        <taxon>Eurotiomycetidae</taxon>
        <taxon>Onygenales</taxon>
        <taxon>Arthrodermataceae</taxon>
        <taxon>Trichophyton</taxon>
    </lineage>
</organism>
<feature type="compositionally biased region" description="Polar residues" evidence="6">
    <location>
        <begin position="861"/>
        <end position="879"/>
    </location>
</feature>
<feature type="domain" description="ATP-dependent DNA ligase family profile" evidence="7">
    <location>
        <begin position="384"/>
        <end position="536"/>
    </location>
</feature>
<dbReference type="GeneID" id="9577203"/>
<evidence type="ECO:0000313" key="9">
    <source>
        <dbReference type="Proteomes" id="UP000008383"/>
    </source>
</evidence>
<reference evidence="9" key="1">
    <citation type="journal article" date="2011" name="Genome Biol.">
        <title>Comparative and functional genomics provide insights into the pathogenicity of dermatophytic fungi.</title>
        <authorList>
            <person name="Burmester A."/>
            <person name="Shelest E."/>
            <person name="Gloeckner G."/>
            <person name="Heddergott C."/>
            <person name="Schindler S."/>
            <person name="Staib P."/>
            <person name="Heidel A."/>
            <person name="Felder M."/>
            <person name="Petzold A."/>
            <person name="Szafranski K."/>
            <person name="Feuermann M."/>
            <person name="Pedruzzi I."/>
            <person name="Priebe S."/>
            <person name="Groth M."/>
            <person name="Winkler R."/>
            <person name="Li W."/>
            <person name="Kniemeyer O."/>
            <person name="Schroeckh V."/>
            <person name="Hertweck C."/>
            <person name="Hube B."/>
            <person name="White T.C."/>
            <person name="Platzer M."/>
            <person name="Guthke R."/>
            <person name="Heitman J."/>
            <person name="Woestemeyer J."/>
            <person name="Zipfel P.F."/>
            <person name="Monod M."/>
            <person name="Brakhage A.A."/>
        </authorList>
    </citation>
    <scope>NUCLEOTIDE SEQUENCE [LARGE SCALE GENOMIC DNA]</scope>
    <source>
        <strain evidence="9">HKI 0517</strain>
    </source>
</reference>
<dbReference type="Gene3D" id="1.10.3260.10">
    <property type="entry name" value="DNA ligase, ATP-dependent, N-terminal domain"/>
    <property type="match status" value="1"/>
</dbReference>
<dbReference type="PANTHER" id="PTHR45997">
    <property type="entry name" value="DNA LIGASE 4"/>
    <property type="match status" value="1"/>
</dbReference>
<dbReference type="InterPro" id="IPR029710">
    <property type="entry name" value="LIG4"/>
</dbReference>
<dbReference type="AlphaFoldDB" id="D4DHU8"/>
<dbReference type="GO" id="GO:0006297">
    <property type="term" value="P:nucleotide-excision repair, DNA gap filling"/>
    <property type="evidence" value="ECO:0007669"/>
    <property type="project" value="TreeGrafter"/>
</dbReference>
<dbReference type="HOGENOM" id="CLU_004299_1_0_1"/>
<dbReference type="GO" id="GO:0003677">
    <property type="term" value="F:DNA binding"/>
    <property type="evidence" value="ECO:0007669"/>
    <property type="project" value="InterPro"/>
</dbReference>
<dbReference type="GO" id="GO:0005524">
    <property type="term" value="F:ATP binding"/>
    <property type="evidence" value="ECO:0007669"/>
    <property type="project" value="UniProtKB-KW"/>
</dbReference>
<dbReference type="KEGG" id="tve:TRV_06755"/>
<dbReference type="GO" id="GO:0032807">
    <property type="term" value="C:DNA ligase IV complex"/>
    <property type="evidence" value="ECO:0007669"/>
    <property type="project" value="TreeGrafter"/>
</dbReference>
<evidence type="ECO:0000256" key="5">
    <source>
        <dbReference type="ARBA" id="ARBA00023242"/>
    </source>
</evidence>
<gene>
    <name evidence="8" type="ORF">TRV_06755</name>
</gene>
<keyword evidence="3" id="KW-0547">Nucleotide-binding</keyword>